<dbReference type="GO" id="GO:0015250">
    <property type="term" value="F:water channel activity"/>
    <property type="evidence" value="ECO:0007669"/>
    <property type="project" value="TreeGrafter"/>
</dbReference>
<dbReference type="InterPro" id="IPR050363">
    <property type="entry name" value="MIP/Aquaporin"/>
</dbReference>
<dbReference type="EMBL" id="HBIS01000620">
    <property type="protein sequence ID" value="CAE0606709.1"/>
    <property type="molecule type" value="Transcribed_RNA"/>
</dbReference>
<dbReference type="SUPFAM" id="SSF81338">
    <property type="entry name" value="Aquaporin-like"/>
    <property type="match status" value="2"/>
</dbReference>
<comment type="similarity">
    <text evidence="2">Belongs to the MIP/aquaporin (TC 1.A.8) family.</text>
</comment>
<evidence type="ECO:0000256" key="4">
    <source>
        <dbReference type="ARBA" id="ARBA00022692"/>
    </source>
</evidence>
<dbReference type="GO" id="GO:0005886">
    <property type="term" value="C:plasma membrane"/>
    <property type="evidence" value="ECO:0007669"/>
    <property type="project" value="TreeGrafter"/>
</dbReference>
<evidence type="ECO:0008006" key="10">
    <source>
        <dbReference type="Google" id="ProtNLM"/>
    </source>
</evidence>
<feature type="transmembrane region" description="Helical" evidence="8">
    <location>
        <begin position="87"/>
        <end position="110"/>
    </location>
</feature>
<dbReference type="Gene3D" id="1.20.1080.10">
    <property type="entry name" value="Glycerol uptake facilitator protein"/>
    <property type="match status" value="2"/>
</dbReference>
<dbReference type="InterPro" id="IPR000425">
    <property type="entry name" value="MIP"/>
</dbReference>
<feature type="coiled-coil region" evidence="7">
    <location>
        <begin position="222"/>
        <end position="249"/>
    </location>
</feature>
<evidence type="ECO:0000256" key="2">
    <source>
        <dbReference type="ARBA" id="ARBA00006175"/>
    </source>
</evidence>
<protein>
    <recommendedName>
        <fullName evidence="10">Aquaporin</fullName>
    </recommendedName>
</protein>
<accession>A0A7S3UBE4</accession>
<feature type="transmembrane region" description="Helical" evidence="8">
    <location>
        <begin position="395"/>
        <end position="416"/>
    </location>
</feature>
<evidence type="ECO:0000313" key="9">
    <source>
        <dbReference type="EMBL" id="CAE0606709.1"/>
    </source>
</evidence>
<feature type="transmembrane region" description="Helical" evidence="8">
    <location>
        <begin position="43"/>
        <end position="67"/>
    </location>
</feature>
<keyword evidence="3" id="KW-0813">Transport</keyword>
<evidence type="ECO:0000256" key="1">
    <source>
        <dbReference type="ARBA" id="ARBA00004141"/>
    </source>
</evidence>
<keyword evidence="4 8" id="KW-0812">Transmembrane</keyword>
<sequence>MGYVGHHGIAERFAVECVGTALFTFLSLSAMGNHLLPRTKGHAMGFAWVAVAFGAALGINVAAFAPISDCFNPGVVVGRAMAGNVDWMDVPVLCFAEFLGAFVGAVMAWLHLSPHFRTKPYAPTLQPKGYFFERQDEIRMEALQMASYSSDPVAWRQRNAFQNTMQEVKRYLEDGPVTAAHNMKNRRRNSVQIGEINRRHCIDPDFKDAKQESQLKRLERGNSIVVADLKRYLERLEELERARQVALNAPLPDKKEHQADNVALLESDGMQEHVKIEDLAIMADQNIKLSVFATRPALYAPWWNLGCEISASALLVFFSVTFTRHFDAQMVEAGTVVPQIFGMKGFYSAILLFGIMVGLGGPTGPAMSASRDLSPRLVHYLFPIPGKGRSEWEYAWVPVVGNFVGGGVAGMVWLAFARLSPT</sequence>
<comment type="subcellular location">
    <subcellularLocation>
        <location evidence="1">Membrane</location>
        <topology evidence="1">Multi-pass membrane protein</topology>
    </subcellularLocation>
</comment>
<proteinExistence type="inferred from homology"/>
<gene>
    <name evidence="9" type="ORF">PSAL00342_LOCUS525</name>
</gene>
<dbReference type="Pfam" id="PF00230">
    <property type="entry name" value="MIP"/>
    <property type="match status" value="2"/>
</dbReference>
<name>A0A7S3UBE4_9CHLO</name>
<feature type="transmembrane region" description="Helical" evidence="8">
    <location>
        <begin position="12"/>
        <end position="31"/>
    </location>
</feature>
<evidence type="ECO:0000256" key="7">
    <source>
        <dbReference type="SAM" id="Coils"/>
    </source>
</evidence>
<keyword evidence="6 8" id="KW-0472">Membrane</keyword>
<evidence type="ECO:0000256" key="5">
    <source>
        <dbReference type="ARBA" id="ARBA00022989"/>
    </source>
</evidence>
<dbReference type="PANTHER" id="PTHR43829:SF9">
    <property type="entry name" value="AQUAPORIN-9"/>
    <property type="match status" value="1"/>
</dbReference>
<reference evidence="9" key="1">
    <citation type="submission" date="2021-01" db="EMBL/GenBank/DDBJ databases">
        <authorList>
            <person name="Corre E."/>
            <person name="Pelletier E."/>
            <person name="Niang G."/>
            <person name="Scheremetjew M."/>
            <person name="Finn R."/>
            <person name="Kale V."/>
            <person name="Holt S."/>
            <person name="Cochrane G."/>
            <person name="Meng A."/>
            <person name="Brown T."/>
            <person name="Cohen L."/>
        </authorList>
    </citation>
    <scope>NUCLEOTIDE SEQUENCE</scope>
    <source>
        <strain evidence="9">CCMP1897</strain>
    </source>
</reference>
<evidence type="ECO:0000256" key="3">
    <source>
        <dbReference type="ARBA" id="ARBA00022448"/>
    </source>
</evidence>
<evidence type="ECO:0000256" key="8">
    <source>
        <dbReference type="SAM" id="Phobius"/>
    </source>
</evidence>
<organism evidence="9">
    <name type="scientific">Picocystis salinarum</name>
    <dbReference type="NCBI Taxonomy" id="88271"/>
    <lineage>
        <taxon>Eukaryota</taxon>
        <taxon>Viridiplantae</taxon>
        <taxon>Chlorophyta</taxon>
        <taxon>Picocystophyceae</taxon>
        <taxon>Picocystales</taxon>
        <taxon>Picocystaceae</taxon>
        <taxon>Picocystis</taxon>
    </lineage>
</organism>
<dbReference type="InterPro" id="IPR023271">
    <property type="entry name" value="Aquaporin-like"/>
</dbReference>
<dbReference type="GO" id="GO:0015254">
    <property type="term" value="F:glycerol channel activity"/>
    <property type="evidence" value="ECO:0007669"/>
    <property type="project" value="TreeGrafter"/>
</dbReference>
<feature type="transmembrane region" description="Helical" evidence="8">
    <location>
        <begin position="346"/>
        <end position="367"/>
    </location>
</feature>
<keyword evidence="7" id="KW-0175">Coiled coil</keyword>
<evidence type="ECO:0000256" key="6">
    <source>
        <dbReference type="ARBA" id="ARBA00023136"/>
    </source>
</evidence>
<keyword evidence="5 8" id="KW-1133">Transmembrane helix</keyword>
<dbReference type="PANTHER" id="PTHR43829">
    <property type="entry name" value="AQUAPORIN OR AQUAGLYCEROPORIN RELATED"/>
    <property type="match status" value="1"/>
</dbReference>
<dbReference type="AlphaFoldDB" id="A0A7S3UBE4"/>